<gene>
    <name evidence="6" type="ORF">BJY18_002811</name>
</gene>
<dbReference type="Pfam" id="PF21993">
    <property type="entry name" value="TetR_C_13_2"/>
    <property type="match status" value="1"/>
</dbReference>
<dbReference type="SUPFAM" id="SSF46689">
    <property type="entry name" value="Homeodomain-like"/>
    <property type="match status" value="1"/>
</dbReference>
<evidence type="ECO:0000256" key="2">
    <source>
        <dbReference type="ARBA" id="ARBA00023125"/>
    </source>
</evidence>
<dbReference type="SUPFAM" id="SSF48498">
    <property type="entry name" value="Tetracyclin repressor-like, C-terminal domain"/>
    <property type="match status" value="1"/>
</dbReference>
<proteinExistence type="predicted"/>
<organism evidence="6 7">
    <name type="scientific">Amycolatopsis jiangsuensis</name>
    <dbReference type="NCBI Taxonomy" id="1181879"/>
    <lineage>
        <taxon>Bacteria</taxon>
        <taxon>Bacillati</taxon>
        <taxon>Actinomycetota</taxon>
        <taxon>Actinomycetes</taxon>
        <taxon>Pseudonocardiales</taxon>
        <taxon>Pseudonocardiaceae</taxon>
        <taxon>Amycolatopsis</taxon>
    </lineage>
</organism>
<dbReference type="AlphaFoldDB" id="A0A840ISD2"/>
<accession>A0A840ISD2</accession>
<dbReference type="Pfam" id="PF00440">
    <property type="entry name" value="TetR_N"/>
    <property type="match status" value="1"/>
</dbReference>
<feature type="DNA-binding region" description="H-T-H motif" evidence="4">
    <location>
        <begin position="25"/>
        <end position="44"/>
    </location>
</feature>
<dbReference type="EMBL" id="JACHMG010000001">
    <property type="protein sequence ID" value="MBB4685326.1"/>
    <property type="molecule type" value="Genomic_DNA"/>
</dbReference>
<evidence type="ECO:0000313" key="6">
    <source>
        <dbReference type="EMBL" id="MBB4685326.1"/>
    </source>
</evidence>
<evidence type="ECO:0000259" key="5">
    <source>
        <dbReference type="PROSITE" id="PS50977"/>
    </source>
</evidence>
<evidence type="ECO:0000313" key="7">
    <source>
        <dbReference type="Proteomes" id="UP000581769"/>
    </source>
</evidence>
<keyword evidence="7" id="KW-1185">Reference proteome</keyword>
<name>A0A840ISD2_9PSEU</name>
<keyword evidence="2 4" id="KW-0238">DNA-binding</keyword>
<dbReference type="InterPro" id="IPR054156">
    <property type="entry name" value="YxaF_TetR_C"/>
</dbReference>
<evidence type="ECO:0000256" key="3">
    <source>
        <dbReference type="ARBA" id="ARBA00023163"/>
    </source>
</evidence>
<dbReference type="RefSeq" id="WP_184780373.1">
    <property type="nucleotide sequence ID" value="NZ_JACHMG010000001.1"/>
</dbReference>
<dbReference type="InterPro" id="IPR036271">
    <property type="entry name" value="Tet_transcr_reg_TetR-rel_C_sf"/>
</dbReference>
<keyword evidence="3" id="KW-0804">Transcription</keyword>
<dbReference type="PANTHER" id="PTHR47506">
    <property type="entry name" value="TRANSCRIPTIONAL REGULATORY PROTEIN"/>
    <property type="match status" value="1"/>
</dbReference>
<dbReference type="InterPro" id="IPR001647">
    <property type="entry name" value="HTH_TetR"/>
</dbReference>
<reference evidence="6 7" key="1">
    <citation type="submission" date="2020-08" db="EMBL/GenBank/DDBJ databases">
        <title>Sequencing the genomes of 1000 actinobacteria strains.</title>
        <authorList>
            <person name="Klenk H.-P."/>
        </authorList>
    </citation>
    <scope>NUCLEOTIDE SEQUENCE [LARGE SCALE GENOMIC DNA]</scope>
    <source>
        <strain evidence="6 7">DSM 45859</strain>
    </source>
</reference>
<evidence type="ECO:0000256" key="4">
    <source>
        <dbReference type="PROSITE-ProRule" id="PRU00335"/>
    </source>
</evidence>
<dbReference type="InterPro" id="IPR009057">
    <property type="entry name" value="Homeodomain-like_sf"/>
</dbReference>
<dbReference type="GO" id="GO:0003677">
    <property type="term" value="F:DNA binding"/>
    <property type="evidence" value="ECO:0007669"/>
    <property type="project" value="UniProtKB-UniRule"/>
</dbReference>
<keyword evidence="1" id="KW-0805">Transcription regulation</keyword>
<dbReference type="PANTHER" id="PTHR47506:SF3">
    <property type="entry name" value="HTH-TYPE TRANSCRIPTIONAL REGULATOR LMRA"/>
    <property type="match status" value="1"/>
</dbReference>
<evidence type="ECO:0000256" key="1">
    <source>
        <dbReference type="ARBA" id="ARBA00023015"/>
    </source>
</evidence>
<dbReference type="PROSITE" id="PS50977">
    <property type="entry name" value="HTH_TETR_2"/>
    <property type="match status" value="1"/>
</dbReference>
<sequence length="199" mass="21092">MTGTKDRILAAGAELFRHGGYSGTGVKQIVEKAGAPFGSLYHFFPGGKEQLGEEAVRTSGMQYIELFDLFVGPAPDLVSGLETFFAAAVTTLLDTDYVEGCPIATVALEVATTNEPLRKATADVFTAWIDAGTEKFAVFGLPEDTARTLTIALINNLEGAFVLARSMRSTEPMAVAGASVVDVARRLLAELGQDGKRLS</sequence>
<dbReference type="Gene3D" id="1.10.357.10">
    <property type="entry name" value="Tetracycline Repressor, domain 2"/>
    <property type="match status" value="1"/>
</dbReference>
<dbReference type="Proteomes" id="UP000581769">
    <property type="component" value="Unassembled WGS sequence"/>
</dbReference>
<protein>
    <submittedName>
        <fullName evidence="6">AcrR family transcriptional regulator</fullName>
    </submittedName>
</protein>
<feature type="domain" description="HTH tetR-type" evidence="5">
    <location>
        <begin position="2"/>
        <end position="62"/>
    </location>
</feature>
<comment type="caution">
    <text evidence="6">The sequence shown here is derived from an EMBL/GenBank/DDBJ whole genome shotgun (WGS) entry which is preliminary data.</text>
</comment>